<evidence type="ECO:0000313" key="3">
    <source>
        <dbReference type="Proteomes" id="UP001221686"/>
    </source>
</evidence>
<dbReference type="Pfam" id="PF13517">
    <property type="entry name" value="FG-GAP_3"/>
    <property type="match status" value="4"/>
</dbReference>
<comment type="caution">
    <text evidence="2">The sequence shown here is derived from an EMBL/GenBank/DDBJ whole genome shotgun (WGS) entry which is preliminary data.</text>
</comment>
<dbReference type="RefSeq" id="WP_272089589.1">
    <property type="nucleotide sequence ID" value="NZ_JAQNDL010000003.1"/>
</dbReference>
<dbReference type="PROSITE" id="PS51257">
    <property type="entry name" value="PROKAR_LIPOPROTEIN"/>
    <property type="match status" value="1"/>
</dbReference>
<dbReference type="PANTHER" id="PTHR44103">
    <property type="entry name" value="PROPROTEIN CONVERTASE P"/>
    <property type="match status" value="1"/>
</dbReference>
<dbReference type="SUPFAM" id="SSF69318">
    <property type="entry name" value="Integrin alpha N-terminal domain"/>
    <property type="match status" value="3"/>
</dbReference>
<dbReference type="Proteomes" id="UP001221686">
    <property type="component" value="Unassembled WGS sequence"/>
</dbReference>
<dbReference type="EMBL" id="JAQNDL010000003">
    <property type="protein sequence ID" value="MDC0721086.1"/>
    <property type="molecule type" value="Genomic_DNA"/>
</dbReference>
<protein>
    <submittedName>
        <fullName evidence="2">VCBS repeat-containing protein</fullName>
    </submittedName>
</protein>
<dbReference type="InterPro" id="IPR028994">
    <property type="entry name" value="Integrin_alpha_N"/>
</dbReference>
<gene>
    <name evidence="2" type="ORF">POL25_29535</name>
</gene>
<name>A0ABT5E5G2_9BACT</name>
<reference evidence="2 3" key="1">
    <citation type="submission" date="2022-11" db="EMBL/GenBank/DDBJ databases">
        <title>Minimal conservation of predation-associated metabolite biosynthetic gene clusters underscores biosynthetic potential of Myxococcota including descriptions for ten novel species: Archangium lansinium sp. nov., Myxococcus landrumus sp. nov., Nannocystis bai.</title>
        <authorList>
            <person name="Ahearne A."/>
            <person name="Stevens C."/>
            <person name="Dowd S."/>
        </authorList>
    </citation>
    <scope>NUCLEOTIDE SEQUENCE [LARGE SCALE GENOMIC DNA]</scope>
    <source>
        <strain evidence="2 3">BB15-2</strain>
    </source>
</reference>
<keyword evidence="1" id="KW-0732">Signal</keyword>
<evidence type="ECO:0000313" key="2">
    <source>
        <dbReference type="EMBL" id="MDC0721086.1"/>
    </source>
</evidence>
<dbReference type="Gene3D" id="2.130.10.130">
    <property type="entry name" value="Integrin alpha, N-terminal"/>
    <property type="match status" value="3"/>
</dbReference>
<keyword evidence="3" id="KW-1185">Reference proteome</keyword>
<dbReference type="PANTHER" id="PTHR44103:SF1">
    <property type="entry name" value="PROPROTEIN CONVERTASE P"/>
    <property type="match status" value="1"/>
</dbReference>
<accession>A0ABT5E5G2</accession>
<evidence type="ECO:0000256" key="1">
    <source>
        <dbReference type="ARBA" id="ARBA00022729"/>
    </source>
</evidence>
<sequence>MALRTARSPRLLSFSRRATIAALAVLTGGCGGDDACGSLAALCAGEARGLQLATRVTGAVAVDLDGDGVVEMVATGDHLGRQLVVGSRGGRRSSVTFEEIPGPVVALEREFAVLFPGAQRVAIFGLDGDGRLERRRDILLADAPSGLVSGDLDGDGRRELVVTMRQLGTVAVIDPRTGDMRTYPAGKFPTGLALGDVDGDAHLDVVVLGRAALQVLRGGGDGTLKPRRASPAPDDMTTVVLADHDGDGDLDALTRGSIEAVELHRNDGAGRFSSPISLPFGATQLSGAGLAAAPVTAAGLAGVSVPGGSVLTTWFGKGATWLGHSDVMLHRESTWVGGGTDSGLLVGGEGFVTPYAYARGRLPVEIGQAGDIHVTDDERVLATGDLDGDHLLDVVAAGAGQVGVFSGRAEPGLQKITSWSSSTTWALTIAELTGDGRPDVLVMGEQWLAVAMGGELGPAPPQAPEMVDATARELTPLRTGPDTPAVVVAVAANHAVLPAVLAPAVLLRFTGDGHLLDERVLGEGLAAARVLAVDFDDDGVDEPLILGKRDGAIVLVHASPDGDGYSLGAEHDLAALSGVPAEKFYIDRLAVGDLDGDGAPEVVASSSEGAVVVSGLADDAPTATVSSELGVPTHLRDLDGDGRLDSVALGSYSYGFRRGLGDGQFDDSQAPVAIAGGAVIELAARPDAQFDMVTLGGAGLRIHLLRDVMRPAEADQPFNFLGPVAELASADIDGDGHDDLVTACRLESGGVAVVWGSEDARLDRSDGENGRSENRGLAIGDLDGDGLPEVLSAASGYWVRIHDVGREPAGKYASLDFLHSLERAEDLAIDDVDDDGLPDILALAYAREPEEQVILYVAYGTERLKFAPWQPVAAVPGLKRGGLEVGDVDGDGGLDLLIRAPVEHPSLLLRSQGPRSWTEPQALPGTTALFGPRDADGRVELVSHEGTTVYRHVDGDPARRVALVQHELLVEGALRQVGDADGDGRYDLVTTGPGATYVWPLGDGEPRPIELFDEKLAAVQFPDIDGDGRPDIVGLDTQGRIVVRTSRR</sequence>
<proteinExistence type="predicted"/>
<organism evidence="2 3">
    <name type="scientific">Nannocystis bainbridge</name>
    <dbReference type="NCBI Taxonomy" id="2995303"/>
    <lineage>
        <taxon>Bacteria</taxon>
        <taxon>Pseudomonadati</taxon>
        <taxon>Myxococcota</taxon>
        <taxon>Polyangia</taxon>
        <taxon>Nannocystales</taxon>
        <taxon>Nannocystaceae</taxon>
        <taxon>Nannocystis</taxon>
    </lineage>
</organism>
<dbReference type="InterPro" id="IPR013517">
    <property type="entry name" value="FG-GAP"/>
</dbReference>